<evidence type="ECO:0000313" key="2">
    <source>
        <dbReference type="EMBL" id="MBK1704734.1"/>
    </source>
</evidence>
<protein>
    <recommendedName>
        <fullName evidence="4">Secreted protein</fullName>
    </recommendedName>
</protein>
<organism evidence="2 3">
    <name type="scientific">Halochromatium glycolicum</name>
    <dbReference type="NCBI Taxonomy" id="85075"/>
    <lineage>
        <taxon>Bacteria</taxon>
        <taxon>Pseudomonadati</taxon>
        <taxon>Pseudomonadota</taxon>
        <taxon>Gammaproteobacteria</taxon>
        <taxon>Chromatiales</taxon>
        <taxon>Chromatiaceae</taxon>
        <taxon>Halochromatium</taxon>
    </lineage>
</organism>
<feature type="signal peptide" evidence="1">
    <location>
        <begin position="1"/>
        <end position="21"/>
    </location>
</feature>
<name>A0AAJ0X9E6_9GAMM</name>
<comment type="caution">
    <text evidence="2">The sequence shown here is derived from an EMBL/GenBank/DDBJ whole genome shotgun (WGS) entry which is preliminary data.</text>
</comment>
<feature type="chain" id="PRO_5042575830" description="Secreted protein" evidence="1">
    <location>
        <begin position="22"/>
        <end position="155"/>
    </location>
</feature>
<keyword evidence="1" id="KW-0732">Signal</keyword>
<proteinExistence type="predicted"/>
<reference evidence="2" key="1">
    <citation type="submission" date="2017-08" db="EMBL/GenBank/DDBJ databases">
        <authorList>
            <person name="Imhoff J.F."/>
            <person name="Rahn T."/>
            <person name="Kuenzel S."/>
            <person name="Neulinger S.C."/>
        </authorList>
    </citation>
    <scope>NUCLEOTIDE SEQUENCE</scope>
    <source>
        <strain evidence="2">DSM 11080</strain>
    </source>
</reference>
<keyword evidence="3" id="KW-1185">Reference proteome</keyword>
<sequence>MHSARSPFWLLLLTLASAAKADALAVMLSEQDFAESYRTWYDALDGFPPEDLRYELTESVEDAMLNGGFLTRANLDHKRRRIENQILAGAHAALCSESTAAATNAPVQRSCTAAALKGLDEAEVNAEPHQVGMIAAVCARLVETPSVAQWCAARP</sequence>
<reference evidence="2" key="2">
    <citation type="journal article" date="2020" name="Microorganisms">
        <title>Osmotic Adaptation and Compatible Solute Biosynthesis of Phototrophic Bacteria as Revealed from Genome Analyses.</title>
        <authorList>
            <person name="Imhoff J.F."/>
            <person name="Rahn T."/>
            <person name="Kunzel S."/>
            <person name="Keller A."/>
            <person name="Neulinger S.C."/>
        </authorList>
    </citation>
    <scope>NUCLEOTIDE SEQUENCE</scope>
    <source>
        <strain evidence="2">DSM 11080</strain>
    </source>
</reference>
<evidence type="ECO:0000313" key="3">
    <source>
        <dbReference type="Proteomes" id="UP001296776"/>
    </source>
</evidence>
<evidence type="ECO:0000256" key="1">
    <source>
        <dbReference type="SAM" id="SignalP"/>
    </source>
</evidence>
<dbReference type="RefSeq" id="WP_200345943.1">
    <property type="nucleotide sequence ID" value="NZ_NRSJ01000013.1"/>
</dbReference>
<dbReference type="Proteomes" id="UP001296776">
    <property type="component" value="Unassembled WGS sequence"/>
</dbReference>
<dbReference type="EMBL" id="NRSJ01000013">
    <property type="protein sequence ID" value="MBK1704734.1"/>
    <property type="molecule type" value="Genomic_DNA"/>
</dbReference>
<accession>A0AAJ0X9E6</accession>
<dbReference type="AlphaFoldDB" id="A0AAJ0X9E6"/>
<gene>
    <name evidence="2" type="ORF">CKO40_09335</name>
</gene>
<evidence type="ECO:0008006" key="4">
    <source>
        <dbReference type="Google" id="ProtNLM"/>
    </source>
</evidence>